<dbReference type="AlphaFoldDB" id="A0A0E9WA67"/>
<reference evidence="1" key="1">
    <citation type="submission" date="2014-11" db="EMBL/GenBank/DDBJ databases">
        <authorList>
            <person name="Amaro Gonzalez C."/>
        </authorList>
    </citation>
    <scope>NUCLEOTIDE SEQUENCE</scope>
</reference>
<accession>A0A0E9WA67</accession>
<name>A0A0E9WA67_ANGAN</name>
<reference evidence="1" key="2">
    <citation type="journal article" date="2015" name="Fish Shellfish Immunol.">
        <title>Early steps in the European eel (Anguilla anguilla)-Vibrio vulnificus interaction in the gills: Role of the RtxA13 toxin.</title>
        <authorList>
            <person name="Callol A."/>
            <person name="Pajuelo D."/>
            <person name="Ebbesson L."/>
            <person name="Teles M."/>
            <person name="MacKenzie S."/>
            <person name="Amaro C."/>
        </authorList>
    </citation>
    <scope>NUCLEOTIDE SEQUENCE</scope>
</reference>
<dbReference type="EMBL" id="GBXM01022107">
    <property type="protein sequence ID" value="JAH86470.1"/>
    <property type="molecule type" value="Transcribed_RNA"/>
</dbReference>
<evidence type="ECO:0000313" key="1">
    <source>
        <dbReference type="EMBL" id="JAH86470.1"/>
    </source>
</evidence>
<organism evidence="1">
    <name type="scientific">Anguilla anguilla</name>
    <name type="common">European freshwater eel</name>
    <name type="synonym">Muraena anguilla</name>
    <dbReference type="NCBI Taxonomy" id="7936"/>
    <lineage>
        <taxon>Eukaryota</taxon>
        <taxon>Metazoa</taxon>
        <taxon>Chordata</taxon>
        <taxon>Craniata</taxon>
        <taxon>Vertebrata</taxon>
        <taxon>Euteleostomi</taxon>
        <taxon>Actinopterygii</taxon>
        <taxon>Neopterygii</taxon>
        <taxon>Teleostei</taxon>
        <taxon>Anguilliformes</taxon>
        <taxon>Anguillidae</taxon>
        <taxon>Anguilla</taxon>
    </lineage>
</organism>
<proteinExistence type="predicted"/>
<sequence>MLGMENNACSTLIVQALVLHINIKHQLRATVQAPIS</sequence>
<protein>
    <submittedName>
        <fullName evidence="1">Uncharacterized protein</fullName>
    </submittedName>
</protein>